<evidence type="ECO:0000313" key="3">
    <source>
        <dbReference type="Proteomes" id="UP001458880"/>
    </source>
</evidence>
<comment type="caution">
    <text evidence="2">The sequence shown here is derived from an EMBL/GenBank/DDBJ whole genome shotgun (WGS) entry which is preliminary data.</text>
</comment>
<proteinExistence type="predicted"/>
<name>A0AAW1MVE2_POPJA</name>
<dbReference type="Proteomes" id="UP001458880">
    <property type="component" value="Unassembled WGS sequence"/>
</dbReference>
<gene>
    <name evidence="2" type="ORF">QE152_g5025</name>
</gene>
<organism evidence="2 3">
    <name type="scientific">Popillia japonica</name>
    <name type="common">Japanese beetle</name>
    <dbReference type="NCBI Taxonomy" id="7064"/>
    <lineage>
        <taxon>Eukaryota</taxon>
        <taxon>Metazoa</taxon>
        <taxon>Ecdysozoa</taxon>
        <taxon>Arthropoda</taxon>
        <taxon>Hexapoda</taxon>
        <taxon>Insecta</taxon>
        <taxon>Pterygota</taxon>
        <taxon>Neoptera</taxon>
        <taxon>Endopterygota</taxon>
        <taxon>Coleoptera</taxon>
        <taxon>Polyphaga</taxon>
        <taxon>Scarabaeiformia</taxon>
        <taxon>Scarabaeidae</taxon>
        <taxon>Rutelinae</taxon>
        <taxon>Popillia</taxon>
    </lineage>
</organism>
<accession>A0AAW1MVE2</accession>
<evidence type="ECO:0000313" key="2">
    <source>
        <dbReference type="EMBL" id="KAK9751431.1"/>
    </source>
</evidence>
<evidence type="ECO:0000256" key="1">
    <source>
        <dbReference type="SAM" id="Coils"/>
    </source>
</evidence>
<keyword evidence="3" id="KW-1185">Reference proteome</keyword>
<reference evidence="2 3" key="1">
    <citation type="journal article" date="2024" name="BMC Genomics">
        <title>De novo assembly and annotation of Popillia japonica's genome with initial clues to its potential as an invasive pest.</title>
        <authorList>
            <person name="Cucini C."/>
            <person name="Boschi S."/>
            <person name="Funari R."/>
            <person name="Cardaioli E."/>
            <person name="Iannotti N."/>
            <person name="Marturano G."/>
            <person name="Paoli F."/>
            <person name="Bruttini M."/>
            <person name="Carapelli A."/>
            <person name="Frati F."/>
            <person name="Nardi F."/>
        </authorList>
    </citation>
    <scope>NUCLEOTIDE SEQUENCE [LARGE SCALE GENOMIC DNA]</scope>
    <source>
        <strain evidence="2">DMR45628</strain>
    </source>
</reference>
<feature type="coiled-coil region" evidence="1">
    <location>
        <begin position="29"/>
        <end position="56"/>
    </location>
</feature>
<dbReference type="AlphaFoldDB" id="A0AAW1MVE2"/>
<protein>
    <submittedName>
        <fullName evidence="2">Uncharacterized protein</fullName>
    </submittedName>
</protein>
<sequence>MAPDTRSGQTISEVIISFLKSEEFSKIIYGIVEKETKKLQEDILSLKNEVVILRESNIQLLHLTSNMPSYSKVVQNGNGKSNKMLKVTESHDQSALKMCINNDKKQTENKNTEVRNMQYTEKKNDTRPVEGNKMDKQLPAKDENIWEIQAYLIVTEI</sequence>
<dbReference type="EMBL" id="JASPKY010000028">
    <property type="protein sequence ID" value="KAK9751431.1"/>
    <property type="molecule type" value="Genomic_DNA"/>
</dbReference>
<keyword evidence="1" id="KW-0175">Coiled coil</keyword>